<evidence type="ECO:0000256" key="11">
    <source>
        <dbReference type="ARBA" id="ARBA00022692"/>
    </source>
</evidence>
<comment type="similarity">
    <text evidence="5 18">Belongs to the CDS family.</text>
</comment>
<dbReference type="PANTHER" id="PTHR46382:SF1">
    <property type="entry name" value="PHOSPHATIDATE CYTIDYLYLTRANSFERASE"/>
    <property type="match status" value="1"/>
</dbReference>
<feature type="transmembrane region" description="Helical" evidence="19">
    <location>
        <begin position="184"/>
        <end position="204"/>
    </location>
</feature>
<evidence type="ECO:0000313" key="21">
    <source>
        <dbReference type="Proteomes" id="UP000824089"/>
    </source>
</evidence>
<comment type="catalytic activity">
    <reaction evidence="1 18">
        <text>a 1,2-diacyl-sn-glycero-3-phosphate + CTP + H(+) = a CDP-1,2-diacyl-sn-glycerol + diphosphate</text>
        <dbReference type="Rhea" id="RHEA:16229"/>
        <dbReference type="ChEBI" id="CHEBI:15378"/>
        <dbReference type="ChEBI" id="CHEBI:33019"/>
        <dbReference type="ChEBI" id="CHEBI:37563"/>
        <dbReference type="ChEBI" id="CHEBI:58332"/>
        <dbReference type="ChEBI" id="CHEBI:58608"/>
        <dbReference type="EC" id="2.7.7.41"/>
    </reaction>
</comment>
<dbReference type="EC" id="2.7.7.41" evidence="6 18"/>
<comment type="subcellular location">
    <subcellularLocation>
        <location evidence="2">Cell membrane</location>
        <topology evidence="2">Multi-pass membrane protein</topology>
    </subcellularLocation>
</comment>
<evidence type="ECO:0000256" key="8">
    <source>
        <dbReference type="ARBA" id="ARBA00022475"/>
    </source>
</evidence>
<keyword evidence="10 18" id="KW-0808">Transferase</keyword>
<evidence type="ECO:0000256" key="14">
    <source>
        <dbReference type="ARBA" id="ARBA00023098"/>
    </source>
</evidence>
<keyword evidence="14" id="KW-0443">Lipid metabolism</keyword>
<keyword evidence="13 19" id="KW-1133">Transmembrane helix</keyword>
<dbReference type="GO" id="GO:0004605">
    <property type="term" value="F:phosphatidate cytidylyltransferase activity"/>
    <property type="evidence" value="ECO:0007669"/>
    <property type="project" value="UniProtKB-EC"/>
</dbReference>
<dbReference type="PROSITE" id="PS01315">
    <property type="entry name" value="CDS"/>
    <property type="match status" value="1"/>
</dbReference>
<reference evidence="20" key="2">
    <citation type="journal article" date="2021" name="PeerJ">
        <title>Extensive microbial diversity within the chicken gut microbiome revealed by metagenomics and culture.</title>
        <authorList>
            <person name="Gilroy R."/>
            <person name="Ravi A."/>
            <person name="Getino M."/>
            <person name="Pursley I."/>
            <person name="Horton D.L."/>
            <person name="Alikhan N.F."/>
            <person name="Baker D."/>
            <person name="Gharbi K."/>
            <person name="Hall N."/>
            <person name="Watson M."/>
            <person name="Adriaenssens E.M."/>
            <person name="Foster-Nyarko E."/>
            <person name="Jarju S."/>
            <person name="Secka A."/>
            <person name="Antonio M."/>
            <person name="Oren A."/>
            <person name="Chaudhuri R.R."/>
            <person name="La Ragione R."/>
            <person name="Hildebrand F."/>
            <person name="Pallen M.J."/>
        </authorList>
    </citation>
    <scope>NUCLEOTIDE SEQUENCE</scope>
    <source>
        <strain evidence="20">CHK195-4489</strain>
    </source>
</reference>
<dbReference type="InterPro" id="IPR000374">
    <property type="entry name" value="PC_trans"/>
</dbReference>
<keyword evidence="12 18" id="KW-0548">Nucleotidyltransferase</keyword>
<dbReference type="GO" id="GO:0016024">
    <property type="term" value="P:CDP-diacylglycerol biosynthetic process"/>
    <property type="evidence" value="ECO:0007669"/>
    <property type="project" value="TreeGrafter"/>
</dbReference>
<feature type="transmembrane region" description="Helical" evidence="19">
    <location>
        <begin position="115"/>
        <end position="137"/>
    </location>
</feature>
<evidence type="ECO:0000256" key="19">
    <source>
        <dbReference type="SAM" id="Phobius"/>
    </source>
</evidence>
<sequence>MKQRVISGIVVAAIAVAAILIGGYVLDILVLLFGGIGIFEFYNAFSKRGYAPIKLFGILYIVLLALMMYFDGDSYLSIMVEAKAFGRVNLFPPIFLLGMLILLALLVFRHEAYNAADAAITVFGGFYVLFLISYFVKLRDLEGGVYLFFLALIGAVATDTFAYFIGRAFGKRKLIEEISPNKTVAGCVGGFVGSIAVLMIYGIVLWFTEAYRGLPLYHYAIIGAITGIVSQIGDLAASAIKRYAGIKDFGKIIPGHGGILDRIDSYLFAIPVVYYYLLFCGIGGA</sequence>
<evidence type="ECO:0000256" key="9">
    <source>
        <dbReference type="ARBA" id="ARBA00022516"/>
    </source>
</evidence>
<comment type="caution">
    <text evidence="20">The sequence shown here is derived from an EMBL/GenBank/DDBJ whole genome shotgun (WGS) entry which is preliminary data.</text>
</comment>
<keyword evidence="16" id="KW-0594">Phospholipid biosynthesis</keyword>
<evidence type="ECO:0000256" key="6">
    <source>
        <dbReference type="ARBA" id="ARBA00012487"/>
    </source>
</evidence>
<evidence type="ECO:0000256" key="16">
    <source>
        <dbReference type="ARBA" id="ARBA00023209"/>
    </source>
</evidence>
<accession>A0A9D1I8J4</accession>
<feature type="transmembrane region" description="Helical" evidence="19">
    <location>
        <begin position="266"/>
        <end position="284"/>
    </location>
</feature>
<dbReference type="EMBL" id="DVMM01000028">
    <property type="protein sequence ID" value="HIU28945.1"/>
    <property type="molecule type" value="Genomic_DNA"/>
</dbReference>
<keyword evidence="17" id="KW-1208">Phospholipid metabolism</keyword>
<evidence type="ECO:0000256" key="13">
    <source>
        <dbReference type="ARBA" id="ARBA00022989"/>
    </source>
</evidence>
<evidence type="ECO:0000256" key="10">
    <source>
        <dbReference type="ARBA" id="ARBA00022679"/>
    </source>
</evidence>
<evidence type="ECO:0000256" key="2">
    <source>
        <dbReference type="ARBA" id="ARBA00004651"/>
    </source>
</evidence>
<feature type="transmembrane region" description="Helical" evidence="19">
    <location>
        <begin position="6"/>
        <end position="39"/>
    </location>
</feature>
<comment type="pathway">
    <text evidence="4">Lipid metabolism.</text>
</comment>
<dbReference type="AlphaFoldDB" id="A0A9D1I8J4"/>
<reference evidence="20" key="1">
    <citation type="submission" date="2020-10" db="EMBL/GenBank/DDBJ databases">
        <authorList>
            <person name="Gilroy R."/>
        </authorList>
    </citation>
    <scope>NUCLEOTIDE SEQUENCE</scope>
    <source>
        <strain evidence="20">CHK195-4489</strain>
    </source>
</reference>
<evidence type="ECO:0000256" key="3">
    <source>
        <dbReference type="ARBA" id="ARBA00005119"/>
    </source>
</evidence>
<name>A0A9D1I8J4_9CLOT</name>
<keyword evidence="11 18" id="KW-0812">Transmembrane</keyword>
<protein>
    <recommendedName>
        <fullName evidence="7 18">Phosphatidate cytidylyltransferase</fullName>
        <ecNumber evidence="6 18">2.7.7.41</ecNumber>
    </recommendedName>
</protein>
<feature type="transmembrane region" description="Helical" evidence="19">
    <location>
        <begin position="90"/>
        <end position="108"/>
    </location>
</feature>
<dbReference type="GO" id="GO:0005886">
    <property type="term" value="C:plasma membrane"/>
    <property type="evidence" value="ECO:0007669"/>
    <property type="project" value="UniProtKB-SubCell"/>
</dbReference>
<evidence type="ECO:0000256" key="12">
    <source>
        <dbReference type="ARBA" id="ARBA00022695"/>
    </source>
</evidence>
<feature type="transmembrane region" description="Helical" evidence="19">
    <location>
        <begin position="216"/>
        <end position="237"/>
    </location>
</feature>
<evidence type="ECO:0000256" key="17">
    <source>
        <dbReference type="ARBA" id="ARBA00023264"/>
    </source>
</evidence>
<evidence type="ECO:0000256" key="1">
    <source>
        <dbReference type="ARBA" id="ARBA00001698"/>
    </source>
</evidence>
<evidence type="ECO:0000256" key="5">
    <source>
        <dbReference type="ARBA" id="ARBA00010185"/>
    </source>
</evidence>
<feature type="transmembrane region" description="Helical" evidence="19">
    <location>
        <begin position="143"/>
        <end position="164"/>
    </location>
</feature>
<dbReference type="Pfam" id="PF01148">
    <property type="entry name" value="CTP_transf_1"/>
    <property type="match status" value="1"/>
</dbReference>
<evidence type="ECO:0000256" key="15">
    <source>
        <dbReference type="ARBA" id="ARBA00023136"/>
    </source>
</evidence>
<dbReference type="PANTHER" id="PTHR46382">
    <property type="entry name" value="PHOSPHATIDATE CYTIDYLYLTRANSFERASE"/>
    <property type="match status" value="1"/>
</dbReference>
<comment type="pathway">
    <text evidence="3 18">Phospholipid metabolism; CDP-diacylglycerol biosynthesis; CDP-diacylglycerol from sn-glycerol 3-phosphate: step 3/3.</text>
</comment>
<evidence type="ECO:0000256" key="7">
    <source>
        <dbReference type="ARBA" id="ARBA00019373"/>
    </source>
</evidence>
<organism evidence="20 21">
    <name type="scientific">Candidatus Egerieisoma faecipullorum</name>
    <dbReference type="NCBI Taxonomy" id="2840963"/>
    <lineage>
        <taxon>Bacteria</taxon>
        <taxon>Bacillati</taxon>
        <taxon>Bacillota</taxon>
        <taxon>Clostridia</taxon>
        <taxon>Eubacteriales</taxon>
        <taxon>Clostridiaceae</taxon>
        <taxon>Clostridiaceae incertae sedis</taxon>
        <taxon>Candidatus Egerieisoma</taxon>
    </lineage>
</organism>
<feature type="transmembrane region" description="Helical" evidence="19">
    <location>
        <begin position="51"/>
        <end position="70"/>
    </location>
</feature>
<keyword evidence="15 19" id="KW-0472">Membrane</keyword>
<keyword evidence="9" id="KW-0444">Lipid biosynthesis</keyword>
<keyword evidence="8" id="KW-1003">Cell membrane</keyword>
<evidence type="ECO:0000256" key="4">
    <source>
        <dbReference type="ARBA" id="ARBA00005189"/>
    </source>
</evidence>
<gene>
    <name evidence="20" type="ORF">IAD50_01460</name>
</gene>
<dbReference type="Proteomes" id="UP000824089">
    <property type="component" value="Unassembled WGS sequence"/>
</dbReference>
<evidence type="ECO:0000313" key="20">
    <source>
        <dbReference type="EMBL" id="HIU28945.1"/>
    </source>
</evidence>
<evidence type="ECO:0000256" key="18">
    <source>
        <dbReference type="RuleBase" id="RU003938"/>
    </source>
</evidence>
<proteinExistence type="inferred from homology"/>